<dbReference type="Proteomes" id="UP000033934">
    <property type="component" value="Unassembled WGS sequence"/>
</dbReference>
<dbReference type="EMBL" id="LBVO01000059">
    <property type="protein sequence ID" value="KKQ86996.1"/>
    <property type="molecule type" value="Genomic_DNA"/>
</dbReference>
<sequence>MRTSWLSLYVNEEKKINLIINLLIFRNTSDIFTTKEDTLMTAQQIFDGIVAATESFKTDGLFRFAWSGDPKQWAQTREEIRILFVAGFKEVARSRACSISSHS</sequence>
<protein>
    <submittedName>
        <fullName evidence="1">Uncharacterized protein</fullName>
    </submittedName>
</protein>
<proteinExistence type="predicted"/>
<name>A0A0G0PCI4_9BACT</name>
<comment type="caution">
    <text evidence="1">The sequence shown here is derived from an EMBL/GenBank/DDBJ whole genome shotgun (WGS) entry which is preliminary data.</text>
</comment>
<evidence type="ECO:0000313" key="2">
    <source>
        <dbReference type="Proteomes" id="UP000033934"/>
    </source>
</evidence>
<evidence type="ECO:0000313" key="1">
    <source>
        <dbReference type="EMBL" id="KKQ86996.1"/>
    </source>
</evidence>
<organism evidence="1 2">
    <name type="scientific">Berkelbacteria bacterium GW2011_GWA2_38_9</name>
    <dbReference type="NCBI Taxonomy" id="1618334"/>
    <lineage>
        <taxon>Bacteria</taxon>
        <taxon>Candidatus Berkelbacteria</taxon>
    </lineage>
</organism>
<gene>
    <name evidence="1" type="ORF">UT11_C0059G0007</name>
</gene>
<reference evidence="1 2" key="1">
    <citation type="journal article" date="2015" name="Nature">
        <title>rRNA introns, odd ribosomes, and small enigmatic genomes across a large radiation of phyla.</title>
        <authorList>
            <person name="Brown C.T."/>
            <person name="Hug L.A."/>
            <person name="Thomas B.C."/>
            <person name="Sharon I."/>
            <person name="Castelle C.J."/>
            <person name="Singh A."/>
            <person name="Wilkins M.J."/>
            <person name="Williams K.H."/>
            <person name="Banfield J.F."/>
        </authorList>
    </citation>
    <scope>NUCLEOTIDE SEQUENCE [LARGE SCALE GENOMIC DNA]</scope>
</reference>
<dbReference type="AlphaFoldDB" id="A0A0G0PCI4"/>
<accession>A0A0G0PCI4</accession>